<dbReference type="Pfam" id="PF00881">
    <property type="entry name" value="Nitroreductase"/>
    <property type="match status" value="1"/>
</dbReference>
<comment type="caution">
    <text evidence="2">The sequence shown here is derived from an EMBL/GenBank/DDBJ whole genome shotgun (WGS) entry which is preliminary data.</text>
</comment>
<dbReference type="EMBL" id="ALAO01000127">
    <property type="protein sequence ID" value="EKO39605.1"/>
    <property type="molecule type" value="Genomic_DNA"/>
</dbReference>
<reference evidence="2 3" key="1">
    <citation type="submission" date="2012-07" db="EMBL/GenBank/DDBJ databases">
        <title>Draft genome sequence of Desulfovibrio magneticus str. Maddingley MBC34 obtained from a metagenomic sequence of a methanogenic enrichment isolated from coal-seam formation water in Victoria, Australia.</title>
        <authorList>
            <person name="Greenfield P."/>
            <person name="Hendry P."/>
            <person name="Li D."/>
            <person name="Rosewarne C.P."/>
            <person name="Tran-Dinh N."/>
            <person name="Elbourne L.D.H."/>
            <person name="Paulsen I.T."/>
            <person name="Midgley D.J."/>
        </authorList>
    </citation>
    <scope>NUCLEOTIDE SEQUENCE [LARGE SCALE GENOMIC DNA]</scope>
    <source>
        <strain evidence="3">Maddingley MBC34</strain>
    </source>
</reference>
<evidence type="ECO:0000313" key="3">
    <source>
        <dbReference type="Proteomes" id="UP000006272"/>
    </source>
</evidence>
<gene>
    <name evidence="2" type="ORF">B193_1672</name>
</gene>
<dbReference type="SUPFAM" id="SSF55469">
    <property type="entry name" value="FMN-dependent nitroreductase-like"/>
    <property type="match status" value="1"/>
</dbReference>
<dbReference type="GO" id="GO:0016491">
    <property type="term" value="F:oxidoreductase activity"/>
    <property type="evidence" value="ECO:0007669"/>
    <property type="project" value="InterPro"/>
</dbReference>
<organism evidence="2 3">
    <name type="scientific">Solidesulfovibrio magneticus str. Maddingley MBC34</name>
    <dbReference type="NCBI Taxonomy" id="1206767"/>
    <lineage>
        <taxon>Bacteria</taxon>
        <taxon>Pseudomonadati</taxon>
        <taxon>Thermodesulfobacteriota</taxon>
        <taxon>Desulfovibrionia</taxon>
        <taxon>Desulfovibrionales</taxon>
        <taxon>Desulfovibrionaceae</taxon>
        <taxon>Solidesulfovibrio</taxon>
    </lineage>
</organism>
<dbReference type="AlphaFoldDB" id="K6GRR6"/>
<accession>K6GRR6</accession>
<dbReference type="PATRIC" id="fig|1206767.3.peg.1636"/>
<dbReference type="InterPro" id="IPR000415">
    <property type="entry name" value="Nitroreductase-like"/>
</dbReference>
<name>K6GRR6_9BACT</name>
<sequence length="242" mass="24973">MSLTPAVGQSTQKPAMYIRGIPFYANNAGSGNAQDAWDASSPGQDRQRAASAWCVGGQGKIVGQEQAAFIKARQAVRRFVPKGVSMALLRELVAAAAATDLHGRARFVMVESPAAMDRLAGLLAAWMRREGALLDGPNPSADVRRLTLHGAPHLAVVHGPAGDAPAAAACREAMARLEWAAASAGLGSCCVGALVQAAAVDPALAAALSMPQGHLVHAALVLGQPRLEPEAGPAKAVRMIWL</sequence>
<proteinExistence type="predicted"/>
<evidence type="ECO:0000259" key="1">
    <source>
        <dbReference type="Pfam" id="PF00881"/>
    </source>
</evidence>
<feature type="domain" description="Nitroreductase" evidence="1">
    <location>
        <begin position="70"/>
        <end position="223"/>
    </location>
</feature>
<dbReference type="Proteomes" id="UP000006272">
    <property type="component" value="Unassembled WGS sequence"/>
</dbReference>
<evidence type="ECO:0000313" key="2">
    <source>
        <dbReference type="EMBL" id="EKO39605.1"/>
    </source>
</evidence>
<dbReference type="InterPro" id="IPR029479">
    <property type="entry name" value="Nitroreductase"/>
</dbReference>
<dbReference type="Gene3D" id="3.40.109.10">
    <property type="entry name" value="NADH Oxidase"/>
    <property type="match status" value="1"/>
</dbReference>
<protein>
    <submittedName>
        <fullName evidence="2">Nitroreductase family protein</fullName>
    </submittedName>
</protein>